<feature type="compositionally biased region" description="Basic and acidic residues" evidence="1">
    <location>
        <begin position="62"/>
        <end position="71"/>
    </location>
</feature>
<accession>A0A409WT46</accession>
<keyword evidence="3" id="KW-1185">Reference proteome</keyword>
<sequence length="100" mass="11804">MSQQHLRHNEHIAHQHDVQLAWVCPPLSSEPIALPWDLNPKALQVDQHRNNDHHRDQRHHIREPLPPERLPEGPAFVVPREEQMEEDNERAFGVRTHSHV</sequence>
<evidence type="ECO:0000313" key="3">
    <source>
        <dbReference type="Proteomes" id="UP000283269"/>
    </source>
</evidence>
<dbReference type="InParanoid" id="A0A409WT46"/>
<comment type="caution">
    <text evidence="2">The sequence shown here is derived from an EMBL/GenBank/DDBJ whole genome shotgun (WGS) entry which is preliminary data.</text>
</comment>
<reference evidence="2 3" key="1">
    <citation type="journal article" date="2018" name="Evol. Lett.">
        <title>Horizontal gene cluster transfer increased hallucinogenic mushroom diversity.</title>
        <authorList>
            <person name="Reynolds H.T."/>
            <person name="Vijayakumar V."/>
            <person name="Gluck-Thaler E."/>
            <person name="Korotkin H.B."/>
            <person name="Matheny P.B."/>
            <person name="Slot J.C."/>
        </authorList>
    </citation>
    <scope>NUCLEOTIDE SEQUENCE [LARGE SCALE GENOMIC DNA]</scope>
    <source>
        <strain evidence="2 3">2631</strain>
    </source>
</reference>
<protein>
    <submittedName>
        <fullName evidence="2">Uncharacterized protein</fullName>
    </submittedName>
</protein>
<dbReference type="Proteomes" id="UP000283269">
    <property type="component" value="Unassembled WGS sequence"/>
</dbReference>
<organism evidence="2 3">
    <name type="scientific">Psilocybe cyanescens</name>
    <dbReference type="NCBI Taxonomy" id="93625"/>
    <lineage>
        <taxon>Eukaryota</taxon>
        <taxon>Fungi</taxon>
        <taxon>Dikarya</taxon>
        <taxon>Basidiomycota</taxon>
        <taxon>Agaricomycotina</taxon>
        <taxon>Agaricomycetes</taxon>
        <taxon>Agaricomycetidae</taxon>
        <taxon>Agaricales</taxon>
        <taxon>Agaricineae</taxon>
        <taxon>Strophariaceae</taxon>
        <taxon>Psilocybe</taxon>
    </lineage>
</organism>
<evidence type="ECO:0000313" key="2">
    <source>
        <dbReference type="EMBL" id="PPQ81705.1"/>
    </source>
</evidence>
<feature type="compositionally biased region" description="Basic and acidic residues" evidence="1">
    <location>
        <begin position="46"/>
        <end position="55"/>
    </location>
</feature>
<proteinExistence type="predicted"/>
<dbReference type="AlphaFoldDB" id="A0A409WT46"/>
<gene>
    <name evidence="2" type="ORF">CVT25_013437</name>
</gene>
<dbReference type="EMBL" id="NHYD01003222">
    <property type="protein sequence ID" value="PPQ81705.1"/>
    <property type="molecule type" value="Genomic_DNA"/>
</dbReference>
<name>A0A409WT46_PSICY</name>
<evidence type="ECO:0000256" key="1">
    <source>
        <dbReference type="SAM" id="MobiDB-lite"/>
    </source>
</evidence>
<feature type="region of interest" description="Disordered" evidence="1">
    <location>
        <begin position="46"/>
        <end position="100"/>
    </location>
</feature>